<dbReference type="Proteomes" id="UP000546213">
    <property type="component" value="Unassembled WGS sequence"/>
</dbReference>
<feature type="transmembrane region" description="Helical" evidence="6">
    <location>
        <begin position="26"/>
        <end position="43"/>
    </location>
</feature>
<comment type="caution">
    <text evidence="7">The sequence shown here is derived from an EMBL/GenBank/DDBJ whole genome shotgun (WGS) entry which is preliminary data.</text>
</comment>
<dbReference type="EMBL" id="JAAOAS010000634">
    <property type="protein sequence ID" value="KAF5573270.1"/>
    <property type="molecule type" value="Genomic_DNA"/>
</dbReference>
<organism evidence="7 8">
    <name type="scientific">Fusarium pseudocircinatum</name>
    <dbReference type="NCBI Taxonomy" id="56676"/>
    <lineage>
        <taxon>Eukaryota</taxon>
        <taxon>Fungi</taxon>
        <taxon>Dikarya</taxon>
        <taxon>Ascomycota</taxon>
        <taxon>Pezizomycotina</taxon>
        <taxon>Sordariomycetes</taxon>
        <taxon>Hypocreomycetidae</taxon>
        <taxon>Hypocreales</taxon>
        <taxon>Nectriaceae</taxon>
        <taxon>Fusarium</taxon>
        <taxon>Fusarium fujikuroi species complex</taxon>
    </lineage>
</organism>
<dbReference type="OrthoDB" id="416217at2759"/>
<keyword evidence="8" id="KW-1185">Reference proteome</keyword>
<protein>
    <submittedName>
        <fullName evidence="7">Sterol regulatory element-binding ECM22</fullName>
    </submittedName>
</protein>
<accession>A0A8H5KFE0</accession>
<evidence type="ECO:0000256" key="1">
    <source>
        <dbReference type="ARBA" id="ARBA00004141"/>
    </source>
</evidence>
<feature type="transmembrane region" description="Helical" evidence="6">
    <location>
        <begin position="205"/>
        <end position="222"/>
    </location>
</feature>
<evidence type="ECO:0000256" key="6">
    <source>
        <dbReference type="SAM" id="Phobius"/>
    </source>
</evidence>
<feature type="transmembrane region" description="Helical" evidence="6">
    <location>
        <begin position="160"/>
        <end position="184"/>
    </location>
</feature>
<evidence type="ECO:0000313" key="8">
    <source>
        <dbReference type="Proteomes" id="UP000546213"/>
    </source>
</evidence>
<keyword evidence="2 6" id="KW-0812">Transmembrane</keyword>
<evidence type="ECO:0000256" key="3">
    <source>
        <dbReference type="ARBA" id="ARBA00022989"/>
    </source>
</evidence>
<feature type="transmembrane region" description="Helical" evidence="6">
    <location>
        <begin position="50"/>
        <end position="68"/>
    </location>
</feature>
<keyword evidence="3 6" id="KW-1133">Transmembrane helix</keyword>
<name>A0A8H5KFE0_9HYPO</name>
<evidence type="ECO:0000313" key="7">
    <source>
        <dbReference type="EMBL" id="KAF5573270.1"/>
    </source>
</evidence>
<feature type="transmembrane region" description="Helical" evidence="6">
    <location>
        <begin position="80"/>
        <end position="102"/>
    </location>
</feature>
<dbReference type="GO" id="GO:0016020">
    <property type="term" value="C:membrane"/>
    <property type="evidence" value="ECO:0007669"/>
    <property type="project" value="UniProtKB-SubCell"/>
</dbReference>
<proteinExistence type="predicted"/>
<feature type="transmembrane region" description="Helical" evidence="6">
    <location>
        <begin position="123"/>
        <end position="148"/>
    </location>
</feature>
<dbReference type="InterPro" id="IPR007568">
    <property type="entry name" value="RTA1"/>
</dbReference>
<sequence length="635" mass="70121">MTNNTQTPEGYAPFDLYPYNPSQGPAYAFLGLFGAAGIAHLIMMFPYRSAFPIPMIIGCGMEATAYWFRSRSHDNLRQTLPFLIQNLLVLVAPPFLAATIYMSLGRITRALKAQEASLISLRWITKLFVLVDLICFVTQTAGAIMSGSEDLDEAKRGQTIIIAGLVLQIFAFALFIICTLALQLRIRTSPPVHCVAGAIAHYRRYFIALYCTSGLFLIRNLVRIIEYKQGGDVSSPADERLGIFFATWPPIPCDEVKPQCGKCVQFGVWCDFSPLPKGPQASLSPQPDSQSRRPGRPRSDWTSWAEQIRAHAAESATPTLSTNTMDLELFHNYMTRTAKTLSDGSGSGTLLWSEGAPRAGFQHNCIIKLILSLSSFHLARIKAIDEKRYSLIAETHLTAALQPAMVLISNLGGDNSPAAYLTSVLICFIALAKGPSPGNLLLTNIEGQVSWLHLLRGVRLVVESAGWSSIFSGILAEYAPKPSSDTPEQNATTSPALMVVGTEDWRSSLDGISNLIAQFEEQKLGHVYDRELQALTACFEKTFCNGQDAALDTVGRLQDVIGWVYRLEDDYMDGLRQGDLISTVILGHFCVLLRTVEAQFWFMHGWAAHILGEILVISPDTRQWLSWPIAYIDTE</sequence>
<dbReference type="Pfam" id="PF04479">
    <property type="entry name" value="RTA1"/>
    <property type="match status" value="1"/>
</dbReference>
<keyword evidence="4 6" id="KW-0472">Membrane</keyword>
<dbReference type="PANTHER" id="PTHR31465">
    <property type="entry name" value="PROTEIN RTA1-RELATED"/>
    <property type="match status" value="1"/>
</dbReference>
<feature type="region of interest" description="Disordered" evidence="5">
    <location>
        <begin position="278"/>
        <end position="300"/>
    </location>
</feature>
<comment type="subcellular location">
    <subcellularLocation>
        <location evidence="1">Membrane</location>
        <topology evidence="1">Multi-pass membrane protein</topology>
    </subcellularLocation>
</comment>
<evidence type="ECO:0000256" key="5">
    <source>
        <dbReference type="SAM" id="MobiDB-lite"/>
    </source>
</evidence>
<dbReference type="PANTHER" id="PTHR31465:SF17">
    <property type="entry name" value="DOMAIN PROTEIN, PUTATIVE (AFU_ORTHOLOGUE AFUA_5G09900)-RELATED"/>
    <property type="match status" value="1"/>
</dbReference>
<reference evidence="7 8" key="1">
    <citation type="submission" date="2020-05" db="EMBL/GenBank/DDBJ databases">
        <title>Identification and distribution of gene clusters putatively required for synthesis of sphingolipid metabolism inhibitors in phylogenetically diverse species of the filamentous fungus Fusarium.</title>
        <authorList>
            <person name="Kim H.-S."/>
            <person name="Busman M."/>
            <person name="Brown D.W."/>
            <person name="Divon H."/>
            <person name="Uhlig S."/>
            <person name="Proctor R.H."/>
        </authorList>
    </citation>
    <scope>NUCLEOTIDE SEQUENCE [LARGE SCALE GENOMIC DNA]</scope>
    <source>
        <strain evidence="7 8">NRRL 36939</strain>
    </source>
</reference>
<dbReference type="AlphaFoldDB" id="A0A8H5KFE0"/>
<evidence type="ECO:0000256" key="4">
    <source>
        <dbReference type="ARBA" id="ARBA00023136"/>
    </source>
</evidence>
<evidence type="ECO:0000256" key="2">
    <source>
        <dbReference type="ARBA" id="ARBA00022692"/>
    </source>
</evidence>
<gene>
    <name evidence="7" type="ORF">FPCIR_14028</name>
</gene>